<dbReference type="Pfam" id="PF03629">
    <property type="entry name" value="SASA"/>
    <property type="match status" value="1"/>
</dbReference>
<dbReference type="Gene3D" id="3.40.50.1110">
    <property type="entry name" value="SGNH hydrolase"/>
    <property type="match status" value="2"/>
</dbReference>
<comment type="caution">
    <text evidence="5">The sequence shown here is derived from an EMBL/GenBank/DDBJ whole genome shotgun (WGS) entry which is preliminary data.</text>
</comment>
<dbReference type="InterPro" id="IPR013830">
    <property type="entry name" value="SGNH_hydro"/>
</dbReference>
<keyword evidence="1" id="KW-0378">Hydrolase</keyword>
<protein>
    <submittedName>
        <fullName evidence="5">GDSL-type esterase/lipase family protein</fullName>
    </submittedName>
</protein>
<evidence type="ECO:0000259" key="4">
    <source>
        <dbReference type="Pfam" id="PF13472"/>
    </source>
</evidence>
<dbReference type="InterPro" id="IPR005181">
    <property type="entry name" value="SASA"/>
</dbReference>
<evidence type="ECO:0000313" key="5">
    <source>
        <dbReference type="EMBL" id="MFD2158372.1"/>
    </source>
</evidence>
<organism evidence="5 6">
    <name type="scientific">Rubritalea tangerina</name>
    <dbReference type="NCBI Taxonomy" id="430798"/>
    <lineage>
        <taxon>Bacteria</taxon>
        <taxon>Pseudomonadati</taxon>
        <taxon>Verrucomicrobiota</taxon>
        <taxon>Verrucomicrobiia</taxon>
        <taxon>Verrucomicrobiales</taxon>
        <taxon>Rubritaleaceae</taxon>
        <taxon>Rubritalea</taxon>
    </lineage>
</organism>
<gene>
    <name evidence="5" type="ORF">ACFSW8_05640</name>
</gene>
<dbReference type="InterPro" id="IPR013320">
    <property type="entry name" value="ConA-like_dom_sf"/>
</dbReference>
<evidence type="ECO:0000256" key="1">
    <source>
        <dbReference type="ARBA" id="ARBA00022801"/>
    </source>
</evidence>
<reference evidence="6" key="1">
    <citation type="journal article" date="2019" name="Int. J. Syst. Evol. Microbiol.">
        <title>The Global Catalogue of Microorganisms (GCM) 10K type strain sequencing project: providing services to taxonomists for standard genome sequencing and annotation.</title>
        <authorList>
            <consortium name="The Broad Institute Genomics Platform"/>
            <consortium name="The Broad Institute Genome Sequencing Center for Infectious Disease"/>
            <person name="Wu L."/>
            <person name="Ma J."/>
        </authorList>
    </citation>
    <scope>NUCLEOTIDE SEQUENCE [LARGE SCALE GENOMIC DNA]</scope>
    <source>
        <strain evidence="6">CCUG 57942</strain>
    </source>
</reference>
<keyword evidence="6" id="KW-1185">Reference proteome</keyword>
<dbReference type="PANTHER" id="PTHR30383:SF5">
    <property type="entry name" value="SGNH HYDROLASE-TYPE ESTERASE DOMAIN-CONTAINING PROTEIN"/>
    <property type="match status" value="1"/>
</dbReference>
<feature type="chain" id="PRO_5046361885" evidence="2">
    <location>
        <begin position="25"/>
        <end position="883"/>
    </location>
</feature>
<evidence type="ECO:0000313" key="6">
    <source>
        <dbReference type="Proteomes" id="UP001597389"/>
    </source>
</evidence>
<feature type="domain" description="SGNH hydrolase-type esterase" evidence="4">
    <location>
        <begin position="419"/>
        <end position="533"/>
    </location>
</feature>
<dbReference type="RefSeq" id="WP_377086429.1">
    <property type="nucleotide sequence ID" value="NZ_JBHSJL010000014.1"/>
</dbReference>
<dbReference type="InterPro" id="IPR051532">
    <property type="entry name" value="Ester_Hydrolysis_Enzymes"/>
</dbReference>
<dbReference type="EMBL" id="JBHUJB010000022">
    <property type="protein sequence ID" value="MFD2158372.1"/>
    <property type="molecule type" value="Genomic_DNA"/>
</dbReference>
<name>A0ABW4Z941_9BACT</name>
<dbReference type="Proteomes" id="UP001597389">
    <property type="component" value="Unassembled WGS sequence"/>
</dbReference>
<sequence length="883" mass="95384">MMCHFKTLSLILSLAFTTPLTSKAGHYKVILLTGDSNALGMTASGENDTSPGSDPADQSIQFFWNNRASATTTIGTSSDGLTSLQSQQGNFILNNTTHWGPEIQMGRTLYRAGVKNAAIIKVTSAEPLGNSAWIKGGAAGYMYSQLIDSVTAATTTLTQQGHTYEICGLIYQQGENDSPTEAPTAGTRIMELIANLRADLPNASAIHTVISGAATNNSVADTLHSQHIAIAAANAEVSFVSNLDLNAYLYNGIHTNKDAKLVTGERAALALLDAGAVSRHYGMLAFIGDSITQGGNGDHPSYRYNVFAHLALKSVPNNASTGYKFVGSVTGPYNNSTLTTPDINGQSFENVHEGHYGWRAFWLNGRKALPSNRRSANRGEGTILNWTNQASPQEYDLNSLGNKVAYPDPTASGTGNTGTTYTPDTVVMLIGINDLGDWPYDAVQANADISLMIDQLRAANPNVHIHLNLVLPTDRGLSWESTKIDELNGYLVSLAETKNAESTTSPVWIVDAASGFTPSTMAYDRLHPNALGEAHIGDLVAASLGLTESPLPAAPVTPPHIESSSTTFSHNFEGNAIYNGSNYINNWTEHKGSDTTEGLATDETNLRHTHINGSDSWIAGTNTGWADIHKGDWTWETRLKFHANPNGYFLWIGTGNGRIYIEIHGDKTNDYGSQNFTTYHNNTDGAFHTFRVLNDSSAGKYHVFRDGVRLTNMDGVAYDSYASESRFFMGDYTSGGFGDNYDVEIDYVRYDQGGLYLPPGADSDNDGLSDAWEYQHFGHLTSTHPNADGDSRSNLEEYLADTIPTNPASQLTLQALTKVGTTTTLTINSSLQRNYSLYRSSDLGTQDPWSIVDGPLSGNGSLLLLKDTSSHTKAFYKVEVSTQ</sequence>
<evidence type="ECO:0000256" key="2">
    <source>
        <dbReference type="SAM" id="SignalP"/>
    </source>
</evidence>
<dbReference type="SUPFAM" id="SSF49899">
    <property type="entry name" value="Concanavalin A-like lectins/glucanases"/>
    <property type="match status" value="1"/>
</dbReference>
<proteinExistence type="predicted"/>
<dbReference type="SUPFAM" id="SSF52266">
    <property type="entry name" value="SGNH hydrolase"/>
    <property type="match status" value="2"/>
</dbReference>
<feature type="signal peptide" evidence="2">
    <location>
        <begin position="1"/>
        <end position="24"/>
    </location>
</feature>
<keyword evidence="2" id="KW-0732">Signal</keyword>
<dbReference type="PANTHER" id="PTHR30383">
    <property type="entry name" value="THIOESTERASE 1/PROTEASE 1/LYSOPHOSPHOLIPASE L1"/>
    <property type="match status" value="1"/>
</dbReference>
<dbReference type="Pfam" id="PF13472">
    <property type="entry name" value="Lipase_GDSL_2"/>
    <property type="match status" value="1"/>
</dbReference>
<feature type="domain" description="Sialate O-acetylesterase" evidence="3">
    <location>
        <begin position="28"/>
        <end position="271"/>
    </location>
</feature>
<accession>A0ABW4Z941</accession>
<evidence type="ECO:0000259" key="3">
    <source>
        <dbReference type="Pfam" id="PF03629"/>
    </source>
</evidence>
<dbReference type="InterPro" id="IPR036514">
    <property type="entry name" value="SGNH_hydro_sf"/>
</dbReference>